<evidence type="ECO:0000313" key="10">
    <source>
        <dbReference type="EMBL" id="MCX5616333.1"/>
    </source>
</evidence>
<evidence type="ECO:0000313" key="11">
    <source>
        <dbReference type="Proteomes" id="UP001165633"/>
    </source>
</evidence>
<dbReference type="InterPro" id="IPR052170">
    <property type="entry name" value="M29_Exopeptidase"/>
</dbReference>
<evidence type="ECO:0000256" key="7">
    <source>
        <dbReference type="ARBA" id="ARBA00022723"/>
    </source>
</evidence>
<keyword evidence="6" id="KW-0645">Protease</keyword>
<keyword evidence="9" id="KW-0482">Metalloprotease</keyword>
<keyword evidence="8" id="KW-0378">Hydrolase</keyword>
<keyword evidence="5 10" id="KW-0031">Aminopeptidase</keyword>
<protein>
    <submittedName>
        <fullName evidence="10">Aminopeptidase</fullName>
    </submittedName>
</protein>
<comment type="caution">
    <text evidence="10">The sequence shown here is derived from an EMBL/GenBank/DDBJ whole genome shotgun (WGS) entry which is preliminary data.</text>
</comment>
<evidence type="ECO:0000256" key="9">
    <source>
        <dbReference type="ARBA" id="ARBA00023049"/>
    </source>
</evidence>
<comment type="cofactor">
    <cofactor evidence="3">
        <name>Zn(2+)</name>
        <dbReference type="ChEBI" id="CHEBI:29105"/>
    </cofactor>
</comment>
<reference evidence="10" key="1">
    <citation type="submission" date="2022-07" db="EMBL/GenBank/DDBJ databases">
        <title>Bombella genomes.</title>
        <authorList>
            <person name="Harer L."/>
            <person name="Styblova S."/>
            <person name="Ehrmann M."/>
        </authorList>
    </citation>
    <scope>NUCLEOTIDE SEQUENCE</scope>
    <source>
        <strain evidence="10">TMW 2.2559</strain>
    </source>
</reference>
<dbReference type="InterPro" id="IPR035097">
    <property type="entry name" value="M29_N-terminal"/>
</dbReference>
<keyword evidence="7" id="KW-0479">Metal-binding</keyword>
<dbReference type="PANTHER" id="PTHR34448">
    <property type="entry name" value="AMINOPEPTIDASE"/>
    <property type="match status" value="1"/>
</dbReference>
<dbReference type="Pfam" id="PF02073">
    <property type="entry name" value="Peptidase_M29"/>
    <property type="match status" value="1"/>
</dbReference>
<dbReference type="Proteomes" id="UP001165633">
    <property type="component" value="Unassembled WGS sequence"/>
</dbReference>
<accession>A0ABT3WFD4</accession>
<name>A0ABT3WFD4_9PROT</name>
<evidence type="ECO:0000256" key="2">
    <source>
        <dbReference type="ARBA" id="ARBA00001946"/>
    </source>
</evidence>
<dbReference type="Gene3D" id="3.40.1830.10">
    <property type="entry name" value="Thermophilic metalloprotease (M29)"/>
    <property type="match status" value="1"/>
</dbReference>
<dbReference type="PANTHER" id="PTHR34448:SF3">
    <property type="entry name" value="AMINOPEPTIDASE AMPS"/>
    <property type="match status" value="1"/>
</dbReference>
<comment type="cofactor">
    <cofactor evidence="2">
        <name>Mg(2+)</name>
        <dbReference type="ChEBI" id="CHEBI:18420"/>
    </cofactor>
</comment>
<comment type="similarity">
    <text evidence="4">Belongs to the peptidase M29 family.</text>
</comment>
<evidence type="ECO:0000256" key="5">
    <source>
        <dbReference type="ARBA" id="ARBA00022438"/>
    </source>
</evidence>
<evidence type="ECO:0000256" key="8">
    <source>
        <dbReference type="ARBA" id="ARBA00022801"/>
    </source>
</evidence>
<dbReference type="RefSeq" id="WP_266127316.1">
    <property type="nucleotide sequence ID" value="NZ_JANIDV010000002.1"/>
</dbReference>
<evidence type="ECO:0000256" key="4">
    <source>
        <dbReference type="ARBA" id="ARBA00008236"/>
    </source>
</evidence>
<proteinExistence type="inferred from homology"/>
<dbReference type="PRINTS" id="PR00919">
    <property type="entry name" value="THERMOPTASE"/>
</dbReference>
<comment type="cofactor">
    <cofactor evidence="1">
        <name>Co(2+)</name>
        <dbReference type="ChEBI" id="CHEBI:48828"/>
    </cofactor>
</comment>
<evidence type="ECO:0000256" key="1">
    <source>
        <dbReference type="ARBA" id="ARBA00001941"/>
    </source>
</evidence>
<gene>
    <name evidence="10" type="ORF">NQF87_05010</name>
</gene>
<evidence type="ECO:0000256" key="6">
    <source>
        <dbReference type="ARBA" id="ARBA00022670"/>
    </source>
</evidence>
<dbReference type="GO" id="GO:0004177">
    <property type="term" value="F:aminopeptidase activity"/>
    <property type="evidence" value="ECO:0007669"/>
    <property type="project" value="UniProtKB-KW"/>
</dbReference>
<sequence>MPTSSFTHDQLLDRLAEVSVRTGLNITPGQQLIITAGLEAVPLIRHITAHAYKAGASLVTTLYQDDETTLSRFLHGYEDSFDTAADWMARGMAEAFGNGAARMAITGGNPTLLKDQNPDHISRVSRANSAAYRPAMERITNFDINWNIIACATPAWAQQVFPDLPENEAMTALWNGIFHASRVTAADPVAAWAEHNRTLHARAAMLNDRRFDALHFTGPGTDLTVGLADGHLWAGGSEEARNGVVCNPNIPTEEVFTTPHCARVEGTVSSTKPLFHQGSLIDGIQVRFEKGRIVEAHASKGENVLKRILDSDEGARRIGEVALVPHSSPISQSGILYQNTLFDENAACHIALGQAYTKCMTDPEGLSKEELIARGANHSIIHIDWMIGSDKIDIDGLKDGQRTPLMRSGEWV</sequence>
<dbReference type="EMBL" id="JANIDV010000002">
    <property type="protein sequence ID" value="MCX5616333.1"/>
    <property type="molecule type" value="Genomic_DNA"/>
</dbReference>
<organism evidence="10 11">
    <name type="scientific">Bombella dulcis</name>
    <dbReference type="NCBI Taxonomy" id="2967339"/>
    <lineage>
        <taxon>Bacteria</taxon>
        <taxon>Pseudomonadati</taxon>
        <taxon>Pseudomonadota</taxon>
        <taxon>Alphaproteobacteria</taxon>
        <taxon>Acetobacterales</taxon>
        <taxon>Acetobacteraceae</taxon>
        <taxon>Bombella</taxon>
    </lineage>
</organism>
<dbReference type="InterPro" id="IPR000787">
    <property type="entry name" value="Peptidase_M29"/>
</dbReference>
<keyword evidence="11" id="KW-1185">Reference proteome</keyword>
<evidence type="ECO:0000256" key="3">
    <source>
        <dbReference type="ARBA" id="ARBA00001947"/>
    </source>
</evidence>
<dbReference type="SUPFAM" id="SSF144052">
    <property type="entry name" value="Thermophilic metalloprotease-like"/>
    <property type="match status" value="1"/>
</dbReference>